<name>A0A139ALZ2_GONPJ</name>
<organism evidence="2 3">
    <name type="scientific">Gonapodya prolifera (strain JEL478)</name>
    <name type="common">Monoblepharis prolifera</name>
    <dbReference type="NCBI Taxonomy" id="1344416"/>
    <lineage>
        <taxon>Eukaryota</taxon>
        <taxon>Fungi</taxon>
        <taxon>Fungi incertae sedis</taxon>
        <taxon>Chytridiomycota</taxon>
        <taxon>Chytridiomycota incertae sedis</taxon>
        <taxon>Monoblepharidomycetes</taxon>
        <taxon>Monoblepharidales</taxon>
        <taxon>Gonapodyaceae</taxon>
        <taxon>Gonapodya</taxon>
    </lineage>
</organism>
<protein>
    <recommendedName>
        <fullName evidence="1">CNH domain-containing protein</fullName>
    </recommendedName>
</protein>
<dbReference type="Proteomes" id="UP000070544">
    <property type="component" value="Unassembled WGS sequence"/>
</dbReference>
<dbReference type="STRING" id="1344416.A0A139ALZ2"/>
<dbReference type="AlphaFoldDB" id="A0A139ALZ2"/>
<dbReference type="OMA" id="PQPFNKF"/>
<reference evidence="2 3" key="1">
    <citation type="journal article" date="2015" name="Genome Biol. Evol.">
        <title>Phylogenomic analyses indicate that early fungi evolved digesting cell walls of algal ancestors of land plants.</title>
        <authorList>
            <person name="Chang Y."/>
            <person name="Wang S."/>
            <person name="Sekimoto S."/>
            <person name="Aerts A.L."/>
            <person name="Choi C."/>
            <person name="Clum A."/>
            <person name="LaButti K.M."/>
            <person name="Lindquist E.A."/>
            <person name="Yee Ngan C."/>
            <person name="Ohm R.A."/>
            <person name="Salamov A.A."/>
            <person name="Grigoriev I.V."/>
            <person name="Spatafora J.W."/>
            <person name="Berbee M.L."/>
        </authorList>
    </citation>
    <scope>NUCLEOTIDE SEQUENCE [LARGE SCALE GENOMIC DNA]</scope>
    <source>
        <strain evidence="2 3">JEL478</strain>
    </source>
</reference>
<evidence type="ECO:0000313" key="2">
    <source>
        <dbReference type="EMBL" id="KXS17781.1"/>
    </source>
</evidence>
<gene>
    <name evidence="2" type="ORF">M427DRAFT_96657</name>
</gene>
<dbReference type="InterPro" id="IPR001180">
    <property type="entry name" value="CNH_dom"/>
</dbReference>
<dbReference type="OrthoDB" id="8693905at2759"/>
<feature type="non-terminal residue" evidence="2">
    <location>
        <position position="1"/>
    </location>
</feature>
<proteinExistence type="predicted"/>
<dbReference type="Pfam" id="PF00780">
    <property type="entry name" value="CNH"/>
    <property type="match status" value="1"/>
</dbReference>
<feature type="domain" description="CNH" evidence="1">
    <location>
        <begin position="1"/>
        <end position="192"/>
    </location>
</feature>
<evidence type="ECO:0000259" key="1">
    <source>
        <dbReference type="PROSITE" id="PS50219"/>
    </source>
</evidence>
<keyword evidence="3" id="KW-1185">Reference proteome</keyword>
<dbReference type="EMBL" id="KQ965745">
    <property type="protein sequence ID" value="KXS17781.1"/>
    <property type="molecule type" value="Genomic_DNA"/>
</dbReference>
<evidence type="ECO:0000313" key="3">
    <source>
        <dbReference type="Proteomes" id="UP000070544"/>
    </source>
</evidence>
<dbReference type="PROSITE" id="PS50219">
    <property type="entry name" value="CNH"/>
    <property type="match status" value="1"/>
</dbReference>
<accession>A0A139ALZ2</accession>
<sequence length="220" mass="24457">LKETKGCIFYHITHIREAAYLCVAMPSSIIVLKWAPQPFNKFMKVKEINCDFKIGSMDVVENTRGELRLYVGNEHGFKVLDIQSATTDEVHVPGLEEQALGKPVQGVLIPPFGIFVLCFTHMGVITKVDQPSGEIRTLTWRNPLTFASKLGAEYLVVGSTSVVDVINSETGKIVHVFETKKDKIRGLSLLVCKGNKLYLLAEEEKDGTRSASVIHILLEN</sequence>